<dbReference type="Proteomes" id="UP000320239">
    <property type="component" value="Unassembled WGS sequence"/>
</dbReference>
<comment type="caution">
    <text evidence="1">The sequence shown here is derived from an EMBL/GenBank/DDBJ whole genome shotgun (WGS) entry which is preliminary data.</text>
</comment>
<reference evidence="1 2" key="1">
    <citation type="submission" date="2019-06" db="EMBL/GenBank/DDBJ databases">
        <title>Sequencing the genomes of 1000 actinobacteria strains.</title>
        <authorList>
            <person name="Klenk H.-P."/>
        </authorList>
    </citation>
    <scope>NUCLEOTIDE SEQUENCE [LARGE SCALE GENOMIC DNA]</scope>
    <source>
        <strain evidence="1 2">DSM 43866</strain>
    </source>
</reference>
<gene>
    <name evidence="1" type="ORF">FHX34_104692</name>
</gene>
<dbReference type="AlphaFoldDB" id="A0A561VS06"/>
<evidence type="ECO:0000313" key="2">
    <source>
        <dbReference type="Proteomes" id="UP000320239"/>
    </source>
</evidence>
<evidence type="ECO:0000313" key="1">
    <source>
        <dbReference type="EMBL" id="TWG14392.1"/>
    </source>
</evidence>
<name>A0A561VS06_ACTTI</name>
<proteinExistence type="predicted"/>
<sequence>MGWCGRACFTPDVTDVLVVTRSPARLRHPKLRELTIADFADLSPFRPGLIQPTHGARSRTGWYDAVYTVTAALIPLLRRSVPGHVTTTEAVGRALPRAVRTGFPRRVVTGADM</sequence>
<dbReference type="EMBL" id="VIWY01000004">
    <property type="protein sequence ID" value="TWG14392.1"/>
    <property type="molecule type" value="Genomic_DNA"/>
</dbReference>
<accession>A0A561VS06</accession>
<organism evidence="1 2">
    <name type="scientific">Actinoplanes teichomyceticus</name>
    <dbReference type="NCBI Taxonomy" id="1867"/>
    <lineage>
        <taxon>Bacteria</taxon>
        <taxon>Bacillati</taxon>
        <taxon>Actinomycetota</taxon>
        <taxon>Actinomycetes</taxon>
        <taxon>Micromonosporales</taxon>
        <taxon>Micromonosporaceae</taxon>
        <taxon>Actinoplanes</taxon>
    </lineage>
</organism>
<keyword evidence="2" id="KW-1185">Reference proteome</keyword>
<protein>
    <submittedName>
        <fullName evidence="1">Uncharacterized protein</fullName>
    </submittedName>
</protein>